<evidence type="ECO:0000313" key="9">
    <source>
        <dbReference type="Proteomes" id="UP000298715"/>
    </source>
</evidence>
<dbReference type="PANTHER" id="PTHR42810">
    <property type="entry name" value="PURINE PERMEASE C1399.01C-RELATED"/>
    <property type="match status" value="1"/>
</dbReference>
<evidence type="ECO:0000256" key="6">
    <source>
        <dbReference type="ARBA" id="ARBA00023136"/>
    </source>
</evidence>
<sequence length="482" mass="52323">MEKEQTILIENNIKLLLGPHDRPKSFFQWSILALQHVFAMFGSTVLVPLIINQTAGVEVMNIAMALFCSGVGTLIYIAITAAKVPMYLGSSFAYMGAMGVCYPLYGNAVFIAVMMVGVIYITFGILVYFIGNKFLERILPAVIVGPLIIIIGMSVAPSAINNAGFNPDAWKQPYSHWIGIGIAVFTFLITAIIALKCKGFAKVVPVIIGVVAGYLLCVILHFAIGTEYQILDTSKITDPSQWQWYPSFKKIWDLKASNIGPAILAISPLAIIAIAEHIGDHISMGQMTGKNFVKDPGMHRTLIADGVSIIFDGLVGGPANTTYGENASVVGMTRIASVWVTGLAALFAIGLSFIAPVNQLVQMLPAPVMGGISMIMFGLIATNGIRVLINNQIDYTNMKNVFVTAIMLVLGLGGAIFNFNLGTGNLQFTGVALAAFAGIFLNLLLPDHQNNGFQCWKKLKLFIKTQKEQKREKKRAKKRKNK</sequence>
<dbReference type="InterPro" id="IPR006043">
    <property type="entry name" value="NCS2"/>
</dbReference>
<dbReference type="PANTHER" id="PTHR42810:SF2">
    <property type="entry name" value="PURINE PERMEASE C1399.01C-RELATED"/>
    <property type="match status" value="1"/>
</dbReference>
<keyword evidence="5 7" id="KW-1133">Transmembrane helix</keyword>
<dbReference type="PROSITE" id="PS01116">
    <property type="entry name" value="XANTH_URACIL_PERMASE"/>
    <property type="match status" value="1"/>
</dbReference>
<feature type="transmembrane region" description="Helical" evidence="7">
    <location>
        <begin position="259"/>
        <end position="278"/>
    </location>
</feature>
<organism evidence="8 9">
    <name type="scientific">Spiroplasma melliferum</name>
    <dbReference type="NCBI Taxonomy" id="2134"/>
    <lineage>
        <taxon>Bacteria</taxon>
        <taxon>Bacillati</taxon>
        <taxon>Mycoplasmatota</taxon>
        <taxon>Mollicutes</taxon>
        <taxon>Entomoplasmatales</taxon>
        <taxon>Spiroplasmataceae</taxon>
        <taxon>Spiroplasma</taxon>
    </lineage>
</organism>
<feature type="transmembrane region" description="Helical" evidence="7">
    <location>
        <begin position="401"/>
        <end position="420"/>
    </location>
</feature>
<keyword evidence="6 7" id="KW-0472">Membrane</keyword>
<dbReference type="Pfam" id="PF00860">
    <property type="entry name" value="Xan_ur_permease"/>
    <property type="match status" value="1"/>
</dbReference>
<accession>A0ABX5U8Z9</accession>
<feature type="transmembrane region" description="Helical" evidence="7">
    <location>
        <begin position="336"/>
        <end position="356"/>
    </location>
</feature>
<protein>
    <submittedName>
        <fullName evidence="8">Uracil permease</fullName>
    </submittedName>
</protein>
<feature type="transmembrane region" description="Helical" evidence="7">
    <location>
        <begin position="368"/>
        <end position="389"/>
    </location>
</feature>
<evidence type="ECO:0000256" key="2">
    <source>
        <dbReference type="ARBA" id="ARBA00008821"/>
    </source>
</evidence>
<feature type="transmembrane region" description="Helical" evidence="7">
    <location>
        <begin position="426"/>
        <end position="445"/>
    </location>
</feature>
<keyword evidence="3" id="KW-0813">Transport</keyword>
<feature type="transmembrane region" description="Helical" evidence="7">
    <location>
        <begin position="176"/>
        <end position="196"/>
    </location>
</feature>
<proteinExistence type="inferred from homology"/>
<comment type="similarity">
    <text evidence="2">Belongs to the nucleobase:cation symporter-2 (NCS2) (TC 2.A.40) family.</text>
</comment>
<comment type="subcellular location">
    <subcellularLocation>
        <location evidence="1">Membrane</location>
        <topology evidence="1">Multi-pass membrane protein</topology>
    </subcellularLocation>
</comment>
<gene>
    <name evidence="8" type="ORF">SRED_002017</name>
</gene>
<feature type="transmembrane region" description="Helical" evidence="7">
    <location>
        <begin position="63"/>
        <end position="88"/>
    </location>
</feature>
<feature type="transmembrane region" description="Helical" evidence="7">
    <location>
        <begin position="138"/>
        <end position="156"/>
    </location>
</feature>
<dbReference type="EMBL" id="CP029202">
    <property type="protein sequence ID" value="QCO23546.1"/>
    <property type="molecule type" value="Genomic_DNA"/>
</dbReference>
<dbReference type="NCBIfam" id="TIGR00801">
    <property type="entry name" value="ncs2"/>
    <property type="match status" value="1"/>
</dbReference>
<feature type="transmembrane region" description="Helical" evidence="7">
    <location>
        <begin position="203"/>
        <end position="224"/>
    </location>
</feature>
<evidence type="ECO:0000256" key="4">
    <source>
        <dbReference type="ARBA" id="ARBA00022692"/>
    </source>
</evidence>
<keyword evidence="9" id="KW-1185">Reference proteome</keyword>
<evidence type="ECO:0000256" key="7">
    <source>
        <dbReference type="SAM" id="Phobius"/>
    </source>
</evidence>
<evidence type="ECO:0000313" key="8">
    <source>
        <dbReference type="EMBL" id="QCO23546.1"/>
    </source>
</evidence>
<reference evidence="8 9" key="1">
    <citation type="submission" date="2018-05" db="EMBL/GenBank/DDBJ databases">
        <title>Compelete Genome Sequence of Spiroplasma melliferum.</title>
        <authorList>
            <person name="Davis R.E."/>
            <person name="Shao J.Y."/>
            <person name="Zhao Y."/>
            <person name="Gasparich G.E."/>
        </authorList>
    </citation>
    <scope>NUCLEOTIDE SEQUENCE [LARGE SCALE GENOMIC DNA]</scope>
    <source>
        <strain evidence="8 9">AS576</strain>
    </source>
</reference>
<dbReference type="Proteomes" id="UP000298715">
    <property type="component" value="Chromosome"/>
</dbReference>
<feature type="transmembrane region" description="Helical" evidence="7">
    <location>
        <begin position="108"/>
        <end position="131"/>
    </location>
</feature>
<evidence type="ECO:0000256" key="1">
    <source>
        <dbReference type="ARBA" id="ARBA00004141"/>
    </source>
</evidence>
<keyword evidence="4 7" id="KW-0812">Transmembrane</keyword>
<evidence type="ECO:0000256" key="5">
    <source>
        <dbReference type="ARBA" id="ARBA00022989"/>
    </source>
</evidence>
<name>A0ABX5U8Z9_SPIME</name>
<evidence type="ECO:0000256" key="3">
    <source>
        <dbReference type="ARBA" id="ARBA00022448"/>
    </source>
</evidence>
<feature type="transmembrane region" description="Helical" evidence="7">
    <location>
        <begin position="26"/>
        <end position="51"/>
    </location>
</feature>
<dbReference type="InterPro" id="IPR006042">
    <property type="entry name" value="Xan_ur_permease"/>
</dbReference>